<reference evidence="6" key="1">
    <citation type="submission" date="2019-07" db="EMBL/GenBank/DDBJ databases">
        <title>Hyphodiscus hymeniophilus genome sequencing and assembly.</title>
        <authorList>
            <person name="Kramer G."/>
            <person name="Nodwell J."/>
        </authorList>
    </citation>
    <scope>NUCLEOTIDE SEQUENCE</scope>
    <source>
        <strain evidence="6">ATCC 34498</strain>
    </source>
</reference>
<evidence type="ECO:0000313" key="7">
    <source>
        <dbReference type="Proteomes" id="UP000785200"/>
    </source>
</evidence>
<evidence type="ECO:0008006" key="8">
    <source>
        <dbReference type="Google" id="ProtNLM"/>
    </source>
</evidence>
<gene>
    <name evidence="6" type="ORF">D0Z07_0348</name>
</gene>
<keyword evidence="7" id="KW-1185">Reference proteome</keyword>
<evidence type="ECO:0000259" key="3">
    <source>
        <dbReference type="Pfam" id="PF12331"/>
    </source>
</evidence>
<dbReference type="Pfam" id="PF12331">
    <property type="entry name" value="Rad26-like_helical_rpts"/>
    <property type="match status" value="1"/>
</dbReference>
<accession>A0A9P6VSC3</accession>
<feature type="region of interest" description="Disordered" evidence="2">
    <location>
        <begin position="284"/>
        <end position="305"/>
    </location>
</feature>
<dbReference type="Pfam" id="PF21048">
    <property type="entry name" value="Rad26-like_N"/>
    <property type="match status" value="1"/>
</dbReference>
<evidence type="ECO:0000259" key="4">
    <source>
        <dbReference type="Pfam" id="PF21046"/>
    </source>
</evidence>
<dbReference type="Proteomes" id="UP000785200">
    <property type="component" value="Unassembled WGS sequence"/>
</dbReference>
<sequence>MAGFADGENNFSDDDLDDLPANALQELENNAIQFTQAATQAQLKAPPSSDYGDEFDDEDLDNAVVIDEARSASAVNPILKRAPQHQVAQREHFRQQRYGAPSILDNRLRPAPPTFNQPNRDRPSVPLHTQQHESMLAEQGNLPEPGDNKNDLQNQIEEERDGLQEDLNAKAGEIAIVRNKQDKAAREHEREIITLRKLHEEKLAKQQRALETARIAQQQAATEREFLKQDLSEEAERVRRLRAKETTEKKESLGLITPKKKKSLPHRDGFDDDEIQIVSPSKLSPSKFLKKPGTPSKAAKRKRKAVDSPIAPLEVVQSEELRLEDPKQNTPVLDEAILARLAIQDGRFDFVRTMLDHRPKRGHLRTIEELGKYALPSAPEESLQAIILGSLPSLGQKKPVSELPAEFCELLISLWAKCVDEKEKYYSPIYLFVDMLTHALELKTTSIAPHIMDTLVPLTQTTIDLVAISRFKNRKPPEDLDKAIDSCTCLALLHLEALGCMSEEQHIVHFWNLMRWDFVFTMLSNNHTPLDYEIMLSILSTGVLRDSFGPIAQDGYELWISHIIDRLTYPLHEIPPKPLSHEKIESSQLRGLQLQILHLMTGMTRSPYSSMALASHQNAIARLVILMSDEFDTLYDYKSGHEDRLLYNLITTHEATVKVSEKLSVISGGIQKYQLCLARLTFFDDGVLEAGIGSDAPMLALELLEGVVTMEEADAIHEAFPSI</sequence>
<name>A0A9P6VSC3_9HELO</name>
<dbReference type="InterPro" id="IPR022093">
    <property type="entry name" value="Rad26-like_helical"/>
</dbReference>
<feature type="domain" description="Rad26-like C-terminal" evidence="4">
    <location>
        <begin position="659"/>
        <end position="720"/>
    </location>
</feature>
<dbReference type="InterPro" id="IPR048380">
    <property type="entry name" value="Rad26-like_N"/>
</dbReference>
<evidence type="ECO:0000313" key="6">
    <source>
        <dbReference type="EMBL" id="KAG0652717.1"/>
    </source>
</evidence>
<feature type="domain" description="Rad26-like helical repeats" evidence="3">
    <location>
        <begin position="458"/>
        <end position="644"/>
    </location>
</feature>
<evidence type="ECO:0000259" key="5">
    <source>
        <dbReference type="Pfam" id="PF21048"/>
    </source>
</evidence>
<protein>
    <recommendedName>
        <fullName evidence="8">DNA repair protein Rad26</fullName>
    </recommendedName>
</protein>
<proteinExistence type="predicted"/>
<dbReference type="InterPro" id="IPR048379">
    <property type="entry name" value="Rad26-like_C"/>
</dbReference>
<dbReference type="Pfam" id="PF21046">
    <property type="entry name" value="Rad26-like_C"/>
    <property type="match status" value="1"/>
</dbReference>
<dbReference type="EMBL" id="VNKQ01000002">
    <property type="protein sequence ID" value="KAG0652717.1"/>
    <property type="molecule type" value="Genomic_DNA"/>
</dbReference>
<organism evidence="6 7">
    <name type="scientific">Hyphodiscus hymeniophilus</name>
    <dbReference type="NCBI Taxonomy" id="353542"/>
    <lineage>
        <taxon>Eukaryota</taxon>
        <taxon>Fungi</taxon>
        <taxon>Dikarya</taxon>
        <taxon>Ascomycota</taxon>
        <taxon>Pezizomycotina</taxon>
        <taxon>Leotiomycetes</taxon>
        <taxon>Helotiales</taxon>
        <taxon>Hyphodiscaceae</taxon>
        <taxon>Hyphodiscus</taxon>
    </lineage>
</organism>
<keyword evidence="1" id="KW-0175">Coiled coil</keyword>
<feature type="region of interest" description="Disordered" evidence="2">
    <location>
        <begin position="1"/>
        <end position="21"/>
    </location>
</feature>
<feature type="coiled-coil region" evidence="1">
    <location>
        <begin position="149"/>
        <end position="248"/>
    </location>
</feature>
<feature type="domain" description="Rad26-like N-terminal" evidence="5">
    <location>
        <begin position="350"/>
        <end position="398"/>
    </location>
</feature>
<dbReference type="OrthoDB" id="5245063at2759"/>
<feature type="region of interest" description="Disordered" evidence="2">
    <location>
        <begin position="100"/>
        <end position="133"/>
    </location>
</feature>
<comment type="caution">
    <text evidence="6">The sequence shown here is derived from an EMBL/GenBank/DDBJ whole genome shotgun (WGS) entry which is preliminary data.</text>
</comment>
<evidence type="ECO:0000256" key="2">
    <source>
        <dbReference type="SAM" id="MobiDB-lite"/>
    </source>
</evidence>
<dbReference type="AlphaFoldDB" id="A0A9P6VSC3"/>
<evidence type="ECO:0000256" key="1">
    <source>
        <dbReference type="SAM" id="Coils"/>
    </source>
</evidence>